<dbReference type="AlphaFoldDB" id="A0A2W5H3R9"/>
<proteinExistence type="predicted"/>
<organism evidence="1 2">
    <name type="scientific">Pseudopedobacter saltans</name>
    <dbReference type="NCBI Taxonomy" id="151895"/>
    <lineage>
        <taxon>Bacteria</taxon>
        <taxon>Pseudomonadati</taxon>
        <taxon>Bacteroidota</taxon>
        <taxon>Sphingobacteriia</taxon>
        <taxon>Sphingobacteriales</taxon>
        <taxon>Sphingobacteriaceae</taxon>
        <taxon>Pseudopedobacter</taxon>
    </lineage>
</organism>
<name>A0A2W5H3R9_9SPHI</name>
<accession>A0A2W5H3R9</accession>
<gene>
    <name evidence="1" type="ORF">DI598_00295</name>
</gene>
<dbReference type="Proteomes" id="UP000249645">
    <property type="component" value="Unassembled WGS sequence"/>
</dbReference>
<feature type="non-terminal residue" evidence="1">
    <location>
        <position position="79"/>
    </location>
</feature>
<evidence type="ECO:0000313" key="2">
    <source>
        <dbReference type="Proteomes" id="UP000249645"/>
    </source>
</evidence>
<comment type="caution">
    <text evidence="1">The sequence shown here is derived from an EMBL/GenBank/DDBJ whole genome shotgun (WGS) entry which is preliminary data.</text>
</comment>
<evidence type="ECO:0000313" key="1">
    <source>
        <dbReference type="EMBL" id="PZP52586.1"/>
    </source>
</evidence>
<reference evidence="1 2" key="1">
    <citation type="submission" date="2017-11" db="EMBL/GenBank/DDBJ databases">
        <title>Infants hospitalized years apart are colonized by the same room-sourced microbial strains.</title>
        <authorList>
            <person name="Brooks B."/>
            <person name="Olm M.R."/>
            <person name="Firek B.A."/>
            <person name="Baker R."/>
            <person name="Thomas B.C."/>
            <person name="Morowitz M.J."/>
            <person name="Banfield J.F."/>
        </authorList>
    </citation>
    <scope>NUCLEOTIDE SEQUENCE [LARGE SCALE GENOMIC DNA]</scope>
    <source>
        <strain evidence="1">S2_009_000_R2_76</strain>
    </source>
</reference>
<protein>
    <submittedName>
        <fullName evidence="1">Uncharacterized protein</fullName>
    </submittedName>
</protein>
<dbReference type="EMBL" id="QFOI01000002">
    <property type="protein sequence ID" value="PZP52586.1"/>
    <property type="molecule type" value="Genomic_DNA"/>
</dbReference>
<sequence length="79" mass="9327">MPNSYNGFIFICCVKNKKENNYVFQLQPFNDLEKSDIQYVVDTLKKKMSKIVLANGIVLPNYAYVEERKRYKADSIIHF</sequence>